<reference evidence="3" key="1">
    <citation type="journal article" date="2019" name="Int. J. Syst. Evol. Microbiol.">
        <title>The Global Catalogue of Microorganisms (GCM) 10K type strain sequencing project: providing services to taxonomists for standard genome sequencing and annotation.</title>
        <authorList>
            <consortium name="The Broad Institute Genomics Platform"/>
            <consortium name="The Broad Institute Genome Sequencing Center for Infectious Disease"/>
            <person name="Wu L."/>
            <person name="Ma J."/>
        </authorList>
    </citation>
    <scope>NUCLEOTIDE SEQUENCE [LARGE SCALE GENOMIC DNA]</scope>
    <source>
        <strain evidence="3">KCTC 42217</strain>
    </source>
</reference>
<accession>A0ABW4ZQF8</accession>
<keyword evidence="3" id="KW-1185">Reference proteome</keyword>
<evidence type="ECO:0000256" key="1">
    <source>
        <dbReference type="SAM" id="SignalP"/>
    </source>
</evidence>
<protein>
    <submittedName>
        <fullName evidence="2">DUF3826 domain-containing protein</fullName>
    </submittedName>
</protein>
<keyword evidence="1" id="KW-0732">Signal</keyword>
<dbReference type="InterPro" id="IPR024284">
    <property type="entry name" value="DUF3826"/>
</dbReference>
<sequence length="408" mass="46705">MMKYFKFINFGVLLFLLSASAPLVAQTAKTAKEEKIAYKKVLEERADKIVQSLDVTGKSKSTKVRELIADQYFALNTIQKKRDEQLKAIGNTNPARTAAIKSSAELELKKLHTQYLSKLGRHLSQAQIEKVKDGMTYNVVPLTFANYLLQTPYLTQTQQDKIKGLLVEARELAMDGSSSKEKHAWFGKYKGKITNYLAAEGFDMKKESADWAKRRDKSSTAIEIVQSNKVTKALDIKDKSQSEAVRNLVAHQYQKIQEMIAERDAKMKAASQQPKSKEETDKAASDIWASYQTQLHDQRKLFLKKLSTLVDSNRVELAQNEMTDHRLQQEYTHFQALLPNLSTEQKKQVYDYLSEARDNAMNVLDEGDRLKWFIKFRGRANNYLAKAGYNLRKATEELEAKLQTEKIK</sequence>
<comment type="caution">
    <text evidence="2">The sequence shown here is derived from an EMBL/GenBank/DDBJ whole genome shotgun (WGS) entry which is preliminary data.</text>
</comment>
<dbReference type="Proteomes" id="UP001597387">
    <property type="component" value="Unassembled WGS sequence"/>
</dbReference>
<organism evidence="2 3">
    <name type="scientific">Paradesertivirga mongoliensis</name>
    <dbReference type="NCBI Taxonomy" id="2100740"/>
    <lineage>
        <taxon>Bacteria</taxon>
        <taxon>Pseudomonadati</taxon>
        <taxon>Bacteroidota</taxon>
        <taxon>Sphingobacteriia</taxon>
        <taxon>Sphingobacteriales</taxon>
        <taxon>Sphingobacteriaceae</taxon>
        <taxon>Paradesertivirga</taxon>
    </lineage>
</organism>
<gene>
    <name evidence="2" type="ORF">ACFSJU_15560</name>
</gene>
<feature type="chain" id="PRO_5045969130" evidence="1">
    <location>
        <begin position="26"/>
        <end position="408"/>
    </location>
</feature>
<name>A0ABW4ZQF8_9SPHI</name>
<evidence type="ECO:0000313" key="3">
    <source>
        <dbReference type="Proteomes" id="UP001597387"/>
    </source>
</evidence>
<dbReference type="RefSeq" id="WP_255905062.1">
    <property type="nucleotide sequence ID" value="NZ_JAFMZO010000004.1"/>
</dbReference>
<evidence type="ECO:0000313" key="2">
    <source>
        <dbReference type="EMBL" id="MFD2163824.1"/>
    </source>
</evidence>
<dbReference type="EMBL" id="JBHUHZ010000003">
    <property type="protein sequence ID" value="MFD2163824.1"/>
    <property type="molecule type" value="Genomic_DNA"/>
</dbReference>
<feature type="signal peptide" evidence="1">
    <location>
        <begin position="1"/>
        <end position="25"/>
    </location>
</feature>
<proteinExistence type="predicted"/>
<dbReference type="Pfam" id="PF12875">
    <property type="entry name" value="DUF3826"/>
    <property type="match status" value="2"/>
</dbReference>